<reference evidence="1 2" key="1">
    <citation type="submission" date="2010-10" db="EMBL/GenBank/DDBJ databases">
        <title>Complete sequence of Mesorhizobium opportunistum WSM2075.</title>
        <authorList>
            <consortium name="US DOE Joint Genome Institute"/>
            <person name="Lucas S."/>
            <person name="Copeland A."/>
            <person name="Lapidus A."/>
            <person name="Cheng J.-F."/>
            <person name="Bruce D."/>
            <person name="Goodwin L."/>
            <person name="Pitluck S."/>
            <person name="Chertkov O."/>
            <person name="Misra M."/>
            <person name="Detter J.C."/>
            <person name="Han C."/>
            <person name="Tapia R."/>
            <person name="Land M."/>
            <person name="Hauser L."/>
            <person name="Kyrpides N."/>
            <person name="Ovchinnikova G."/>
            <person name="Mavrommatis K.M."/>
            <person name="Tiwari R.P."/>
            <person name="Howieson J.G."/>
            <person name="O'Hara G.W."/>
            <person name="Nandasena K.G."/>
            <person name="Woyke T."/>
        </authorList>
    </citation>
    <scope>NUCLEOTIDE SEQUENCE [LARGE SCALE GENOMIC DNA]</scope>
    <source>
        <strain evidence="2">LMG 24607 / HAMBI 3007 / WSM2075</strain>
    </source>
</reference>
<evidence type="ECO:0000313" key="1">
    <source>
        <dbReference type="EMBL" id="AEH87663.1"/>
    </source>
</evidence>
<dbReference type="HOGENOM" id="CLU_3404326_0_0_5"/>
<accession>F7YAI5</accession>
<gene>
    <name evidence="1" type="ordered locus">Mesop_3211</name>
</gene>
<dbReference type="STRING" id="536019.Mesop_3211"/>
<organism evidence="1 2">
    <name type="scientific">Mesorhizobium opportunistum (strain LMG 24607 / HAMBI 3007 / WSM2075)</name>
    <dbReference type="NCBI Taxonomy" id="536019"/>
    <lineage>
        <taxon>Bacteria</taxon>
        <taxon>Pseudomonadati</taxon>
        <taxon>Pseudomonadota</taxon>
        <taxon>Alphaproteobacteria</taxon>
        <taxon>Hyphomicrobiales</taxon>
        <taxon>Phyllobacteriaceae</taxon>
        <taxon>Mesorhizobium</taxon>
    </lineage>
</organism>
<dbReference type="Proteomes" id="UP000001623">
    <property type="component" value="Chromosome"/>
</dbReference>
<name>F7YAI5_MESOW</name>
<evidence type="ECO:0000313" key="2">
    <source>
        <dbReference type="Proteomes" id="UP000001623"/>
    </source>
</evidence>
<protein>
    <submittedName>
        <fullName evidence="1">Uncharacterized protein</fullName>
    </submittedName>
</protein>
<sequence>MPLVNTFTHHSTFEIDAGTPVGAATIRQGG</sequence>
<dbReference type="EMBL" id="CP002279">
    <property type="protein sequence ID" value="AEH87663.1"/>
    <property type="molecule type" value="Genomic_DNA"/>
</dbReference>
<dbReference type="KEGG" id="mop:Mesop_3211"/>
<dbReference type="AlphaFoldDB" id="F7YAI5"/>
<proteinExistence type="predicted"/>